<comment type="caution">
    <text evidence="4">The sequence shown here is derived from an EMBL/GenBank/DDBJ whole genome shotgun (WGS) entry which is preliminary data.</text>
</comment>
<reference evidence="5" key="1">
    <citation type="journal article" date="2019" name="Int. J. Syst. Evol. Microbiol.">
        <title>The Global Catalogue of Microorganisms (GCM) 10K type strain sequencing project: providing services to taxonomists for standard genome sequencing and annotation.</title>
        <authorList>
            <consortium name="The Broad Institute Genomics Platform"/>
            <consortium name="The Broad Institute Genome Sequencing Center for Infectious Disease"/>
            <person name="Wu L."/>
            <person name="Ma J."/>
        </authorList>
    </citation>
    <scope>NUCLEOTIDE SEQUENCE [LARGE SCALE GENOMIC DNA]</scope>
    <source>
        <strain evidence="5">GH52</strain>
    </source>
</reference>
<gene>
    <name evidence="4" type="ORF">ACFSJH_09225</name>
</gene>
<feature type="domain" description="GerMN" evidence="3">
    <location>
        <begin position="60"/>
        <end position="164"/>
    </location>
</feature>
<feature type="chain" id="PRO_5047541714" evidence="2">
    <location>
        <begin position="31"/>
        <end position="181"/>
    </location>
</feature>
<feature type="signal peptide" evidence="2">
    <location>
        <begin position="1"/>
        <end position="30"/>
    </location>
</feature>
<evidence type="ECO:0000259" key="3">
    <source>
        <dbReference type="Pfam" id="PF10646"/>
    </source>
</evidence>
<dbReference type="InterPro" id="IPR019606">
    <property type="entry name" value="GerMN"/>
</dbReference>
<name>A0ABW4YJW0_9BACL</name>
<dbReference type="EMBL" id="JBHUHO010000029">
    <property type="protein sequence ID" value="MFD2115902.1"/>
    <property type="molecule type" value="Genomic_DNA"/>
</dbReference>
<proteinExistence type="predicted"/>
<dbReference type="Proteomes" id="UP001597362">
    <property type="component" value="Unassembled WGS sequence"/>
</dbReference>
<dbReference type="Pfam" id="PF10646">
    <property type="entry name" value="Germane"/>
    <property type="match status" value="1"/>
</dbReference>
<protein>
    <submittedName>
        <fullName evidence="4">GerMN domain-containing protein</fullName>
    </submittedName>
</protein>
<accession>A0ABW4YJW0</accession>
<evidence type="ECO:0000313" key="5">
    <source>
        <dbReference type="Proteomes" id="UP001597362"/>
    </source>
</evidence>
<evidence type="ECO:0000313" key="4">
    <source>
        <dbReference type="EMBL" id="MFD2115902.1"/>
    </source>
</evidence>
<evidence type="ECO:0000256" key="1">
    <source>
        <dbReference type="SAM" id="MobiDB-lite"/>
    </source>
</evidence>
<sequence>MRNYNNRLRMLPILVAALMVLLLAGCGANKQPVGGSATPDPSNELSEEKTEEQEIVIYGVDLNGEELVERTEKITYKTEQELVEATLQALQAEPNEDSVSPWKKIIVHSVQLDQNRVKLDIAIPSEAKLGAMGEQQFIEVLTKTLFQLEVVQEIELLVDGEQVESLMGHIELDYPLKKESQ</sequence>
<keyword evidence="2" id="KW-0732">Signal</keyword>
<dbReference type="PROSITE" id="PS51257">
    <property type="entry name" value="PROKAR_LIPOPROTEIN"/>
    <property type="match status" value="1"/>
</dbReference>
<dbReference type="RefSeq" id="WP_377771543.1">
    <property type="nucleotide sequence ID" value="NZ_JBHUHO010000029.1"/>
</dbReference>
<evidence type="ECO:0000256" key="2">
    <source>
        <dbReference type="SAM" id="SignalP"/>
    </source>
</evidence>
<keyword evidence="5" id="KW-1185">Reference proteome</keyword>
<organism evidence="4 5">
    <name type="scientific">Paenibacillus yanchengensis</name>
    <dbReference type="NCBI Taxonomy" id="2035833"/>
    <lineage>
        <taxon>Bacteria</taxon>
        <taxon>Bacillati</taxon>
        <taxon>Bacillota</taxon>
        <taxon>Bacilli</taxon>
        <taxon>Bacillales</taxon>
        <taxon>Paenibacillaceae</taxon>
        <taxon>Paenibacillus</taxon>
    </lineage>
</organism>
<feature type="region of interest" description="Disordered" evidence="1">
    <location>
        <begin position="31"/>
        <end position="50"/>
    </location>
</feature>